<dbReference type="InterPro" id="IPR036663">
    <property type="entry name" value="Fumarylacetoacetase_C_sf"/>
</dbReference>
<organism evidence="3 4">
    <name type="scientific">Venatoribacter cucullus</name>
    <dbReference type="NCBI Taxonomy" id="2661630"/>
    <lineage>
        <taxon>Bacteria</taxon>
        <taxon>Pseudomonadati</taxon>
        <taxon>Pseudomonadota</taxon>
        <taxon>Gammaproteobacteria</taxon>
        <taxon>Oceanospirillales</taxon>
        <taxon>Oceanospirillaceae</taxon>
        <taxon>Venatoribacter</taxon>
    </lineage>
</organism>
<evidence type="ECO:0000256" key="1">
    <source>
        <dbReference type="ARBA" id="ARBA00022723"/>
    </source>
</evidence>
<sequence length="222" mass="23634">MFIPILDGQPFPHSVGKMVCVGRNYAEHAKELNNPVPSAPILFIKPADAAVPVEPAFAIPTDRGAVHHELEIAVLIGQRLQNADESAVVAAIAGVGLGLDLTLRDVQDGLKSKGHPWEIAKAFDGACPLTGFVNATRVQNWQDLNLTLTRNAVLQQQGSSNAMLFPILPLIAYISRIFTLNPGDVIMTGTPAGVGPLAAGDELQLNLQDWLSVCTRVTAAPH</sequence>
<dbReference type="InterPro" id="IPR011234">
    <property type="entry name" value="Fumarylacetoacetase-like_C"/>
</dbReference>
<dbReference type="GO" id="GO:0046872">
    <property type="term" value="F:metal ion binding"/>
    <property type="evidence" value="ECO:0007669"/>
    <property type="project" value="UniProtKB-KW"/>
</dbReference>
<evidence type="ECO:0000313" key="3">
    <source>
        <dbReference type="EMBL" id="QQD23267.1"/>
    </source>
</evidence>
<evidence type="ECO:0000259" key="2">
    <source>
        <dbReference type="Pfam" id="PF01557"/>
    </source>
</evidence>
<name>A0A9X7UT85_9GAMM</name>
<feature type="domain" description="Fumarylacetoacetase-like C-terminal" evidence="2">
    <location>
        <begin position="17"/>
        <end position="217"/>
    </location>
</feature>
<evidence type="ECO:0000313" key="4">
    <source>
        <dbReference type="Proteomes" id="UP000596074"/>
    </source>
</evidence>
<protein>
    <submittedName>
        <fullName evidence="3">Fumarylacetoacetate hydrolase family protein</fullName>
    </submittedName>
</protein>
<dbReference type="Pfam" id="PF01557">
    <property type="entry name" value="FAA_hydrolase"/>
    <property type="match status" value="1"/>
</dbReference>
<dbReference type="NCBIfam" id="NF007967">
    <property type="entry name" value="PRK10691.1"/>
    <property type="match status" value="1"/>
</dbReference>
<accession>A0A9X7UT85</accession>
<keyword evidence="1" id="KW-0479">Metal-binding</keyword>
<dbReference type="SUPFAM" id="SSF56529">
    <property type="entry name" value="FAH"/>
    <property type="match status" value="1"/>
</dbReference>
<dbReference type="RefSeq" id="WP_228345789.1">
    <property type="nucleotide sequence ID" value="NZ_CP046056.1"/>
</dbReference>
<dbReference type="PANTHER" id="PTHR11820:SF7">
    <property type="entry name" value="ACYLPYRUVASE FAHD1, MITOCHONDRIAL"/>
    <property type="match status" value="1"/>
</dbReference>
<dbReference type="PANTHER" id="PTHR11820">
    <property type="entry name" value="ACYLPYRUVASE"/>
    <property type="match status" value="1"/>
</dbReference>
<keyword evidence="4" id="KW-1185">Reference proteome</keyword>
<proteinExistence type="predicted"/>
<reference evidence="3 4" key="1">
    <citation type="submission" date="2019-11" db="EMBL/GenBank/DDBJ databases">
        <title>Venatorbacter sp. nov. a predator of Campylobacter and other Gram-negative bacteria.</title>
        <authorList>
            <person name="Saeedi A."/>
            <person name="Cummings N.J."/>
            <person name="Connerton I.F."/>
            <person name="Connerton P.L."/>
        </authorList>
    </citation>
    <scope>NUCLEOTIDE SEQUENCE [LARGE SCALE GENOMIC DNA]</scope>
    <source>
        <strain evidence="3">XL5</strain>
    </source>
</reference>
<dbReference type="Gene3D" id="3.90.850.10">
    <property type="entry name" value="Fumarylacetoacetase-like, C-terminal domain"/>
    <property type="match status" value="1"/>
</dbReference>
<dbReference type="KEGG" id="vcw:GJQ55_01710"/>
<dbReference type="EMBL" id="CP046056">
    <property type="protein sequence ID" value="QQD23267.1"/>
    <property type="molecule type" value="Genomic_DNA"/>
</dbReference>
<keyword evidence="3" id="KW-0378">Hydrolase</keyword>
<dbReference type="AlphaFoldDB" id="A0A9X7UT85"/>
<dbReference type="GO" id="GO:0018773">
    <property type="term" value="F:acetylpyruvate hydrolase activity"/>
    <property type="evidence" value="ECO:0007669"/>
    <property type="project" value="TreeGrafter"/>
</dbReference>
<gene>
    <name evidence="3" type="ORF">GJQ55_01710</name>
</gene>
<dbReference type="Proteomes" id="UP000596074">
    <property type="component" value="Chromosome"/>
</dbReference>